<feature type="region of interest" description="Disordered" evidence="2">
    <location>
        <begin position="113"/>
        <end position="164"/>
    </location>
</feature>
<comment type="caution">
    <text evidence="3">The sequence shown here is derived from an EMBL/GenBank/DDBJ whole genome shotgun (WGS) entry which is preliminary data.</text>
</comment>
<evidence type="ECO:0000256" key="2">
    <source>
        <dbReference type="SAM" id="MobiDB-lite"/>
    </source>
</evidence>
<feature type="compositionally biased region" description="Basic and acidic residues" evidence="2">
    <location>
        <begin position="141"/>
        <end position="150"/>
    </location>
</feature>
<feature type="compositionally biased region" description="Basic residues" evidence="2">
    <location>
        <begin position="212"/>
        <end position="222"/>
    </location>
</feature>
<reference evidence="3 4" key="1">
    <citation type="submission" date="2018-11" db="EMBL/GenBank/DDBJ databases">
        <title>Genome assembly of Steccherinum ochraceum LE-BIN_3174, the white-rot fungus of the Steccherinaceae family (The Residual Polyporoid clade, Polyporales, Basidiomycota).</title>
        <authorList>
            <person name="Fedorova T.V."/>
            <person name="Glazunova O.A."/>
            <person name="Landesman E.O."/>
            <person name="Moiseenko K.V."/>
            <person name="Psurtseva N.V."/>
            <person name="Savinova O.S."/>
            <person name="Shakhova N.V."/>
            <person name="Tyazhelova T.V."/>
            <person name="Vasina D.V."/>
        </authorList>
    </citation>
    <scope>NUCLEOTIDE SEQUENCE [LARGE SCALE GENOMIC DNA]</scope>
    <source>
        <strain evidence="3 4">LE-BIN_3174</strain>
    </source>
</reference>
<protein>
    <submittedName>
        <fullName evidence="3">Uncharacterized protein</fullName>
    </submittedName>
</protein>
<evidence type="ECO:0000313" key="3">
    <source>
        <dbReference type="EMBL" id="TCD71702.1"/>
    </source>
</evidence>
<evidence type="ECO:0000256" key="1">
    <source>
        <dbReference type="SAM" id="Coils"/>
    </source>
</evidence>
<organism evidence="3 4">
    <name type="scientific">Steccherinum ochraceum</name>
    <dbReference type="NCBI Taxonomy" id="92696"/>
    <lineage>
        <taxon>Eukaryota</taxon>
        <taxon>Fungi</taxon>
        <taxon>Dikarya</taxon>
        <taxon>Basidiomycota</taxon>
        <taxon>Agaricomycotina</taxon>
        <taxon>Agaricomycetes</taxon>
        <taxon>Polyporales</taxon>
        <taxon>Steccherinaceae</taxon>
        <taxon>Steccherinum</taxon>
    </lineage>
</organism>
<name>A0A4R0RWN7_9APHY</name>
<feature type="coiled-coil region" evidence="1">
    <location>
        <begin position="63"/>
        <end position="97"/>
    </location>
</feature>
<dbReference type="EMBL" id="RWJN01000003">
    <property type="protein sequence ID" value="TCD71702.1"/>
    <property type="molecule type" value="Genomic_DNA"/>
</dbReference>
<accession>A0A4R0RWN7</accession>
<dbReference type="Proteomes" id="UP000292702">
    <property type="component" value="Unassembled WGS sequence"/>
</dbReference>
<feature type="region of interest" description="Disordered" evidence="2">
    <location>
        <begin position="176"/>
        <end position="245"/>
    </location>
</feature>
<dbReference type="AlphaFoldDB" id="A0A4R0RWN7"/>
<evidence type="ECO:0000313" key="4">
    <source>
        <dbReference type="Proteomes" id="UP000292702"/>
    </source>
</evidence>
<keyword evidence="4" id="KW-1185">Reference proteome</keyword>
<feature type="compositionally biased region" description="Polar residues" evidence="2">
    <location>
        <begin position="130"/>
        <end position="140"/>
    </location>
</feature>
<gene>
    <name evidence="3" type="ORF">EIP91_005468</name>
</gene>
<sequence length="354" mass="40218">MASTEPPCKRSKWVWHTSAGLIHHPDIHCADCAARQLHVSNAEVTDEDFKAGVTARRADRREIERLKGILGQRDEEIEKLREEVRALRAEAEDGMVEMRGREDGRAAETQYAYRADQRLPTPPSPFLRTAGSSTASTSCEYDSRQSDPRRQPGMYPPSPAYPHPYAEERVFVPATRDPRLSPSVSVPLPTPERETRDTPPHLNTNTNANASKKTRNQRKRSRSVSVPRPRKQPPPQDGVSRSGARITFRRVLGSLTPLQDFAAHNPTEYRLLPEVYIQHRIFTPDDVEDLFERQCHPNNCMSKKSCTLLDDLYTQAMVQGKSSRSRTRVENYVVQHYGTNRAYSEWFKGGPQSS</sequence>
<proteinExistence type="predicted"/>
<keyword evidence="1" id="KW-0175">Coiled coil</keyword>